<proteinExistence type="predicted"/>
<dbReference type="Proteomes" id="UP000244722">
    <property type="component" value="Unassembled WGS sequence"/>
</dbReference>
<name>A0A2T7A2Z9_TUBBO</name>
<feature type="region of interest" description="Disordered" evidence="1">
    <location>
        <begin position="1"/>
        <end position="24"/>
    </location>
</feature>
<dbReference type="AlphaFoldDB" id="A0A2T7A2Z9"/>
<sequence length="54" mass="5887">MEEDSDGDDDDSDIFEDAPQTPSDIVDILGGEETRKHENEHLGAQCPLVTSITV</sequence>
<keyword evidence="3" id="KW-1185">Reference proteome</keyword>
<reference evidence="2 3" key="1">
    <citation type="submission" date="2017-04" db="EMBL/GenBank/DDBJ databases">
        <title>Draft genome sequence of Tuber borchii Vittad., a whitish edible truffle.</title>
        <authorList>
            <consortium name="DOE Joint Genome Institute"/>
            <person name="Murat C."/>
            <person name="Kuo A."/>
            <person name="Barry K.W."/>
            <person name="Clum A."/>
            <person name="Dockter R.B."/>
            <person name="Fauchery L."/>
            <person name="Iotti M."/>
            <person name="Kohler A."/>
            <person name="Labutti K."/>
            <person name="Lindquist E.A."/>
            <person name="Lipzen A."/>
            <person name="Ohm R.A."/>
            <person name="Wang M."/>
            <person name="Grigoriev I.V."/>
            <person name="Zambonelli A."/>
            <person name="Martin F.M."/>
        </authorList>
    </citation>
    <scope>NUCLEOTIDE SEQUENCE [LARGE SCALE GENOMIC DNA]</scope>
    <source>
        <strain evidence="2 3">Tbo3840</strain>
    </source>
</reference>
<comment type="caution">
    <text evidence="2">The sequence shown here is derived from an EMBL/GenBank/DDBJ whole genome shotgun (WGS) entry which is preliminary data.</text>
</comment>
<dbReference type="OrthoDB" id="5407713at2759"/>
<organism evidence="2 3">
    <name type="scientific">Tuber borchii</name>
    <name type="common">White truffle</name>
    <dbReference type="NCBI Taxonomy" id="42251"/>
    <lineage>
        <taxon>Eukaryota</taxon>
        <taxon>Fungi</taxon>
        <taxon>Dikarya</taxon>
        <taxon>Ascomycota</taxon>
        <taxon>Pezizomycotina</taxon>
        <taxon>Pezizomycetes</taxon>
        <taxon>Pezizales</taxon>
        <taxon>Tuberaceae</taxon>
        <taxon>Tuber</taxon>
    </lineage>
</organism>
<dbReference type="EMBL" id="NESQ01000034">
    <property type="protein sequence ID" value="PUU82090.1"/>
    <property type="molecule type" value="Genomic_DNA"/>
</dbReference>
<evidence type="ECO:0000313" key="2">
    <source>
        <dbReference type="EMBL" id="PUU82090.1"/>
    </source>
</evidence>
<gene>
    <name evidence="2" type="ORF">B9Z19DRAFT_1075789</name>
</gene>
<evidence type="ECO:0000313" key="3">
    <source>
        <dbReference type="Proteomes" id="UP000244722"/>
    </source>
</evidence>
<feature type="compositionally biased region" description="Acidic residues" evidence="1">
    <location>
        <begin position="1"/>
        <end position="16"/>
    </location>
</feature>
<accession>A0A2T7A2Z9</accession>
<feature type="non-terminal residue" evidence="2">
    <location>
        <position position="1"/>
    </location>
</feature>
<protein>
    <submittedName>
        <fullName evidence="2">Uncharacterized protein</fullName>
    </submittedName>
</protein>
<evidence type="ECO:0000256" key="1">
    <source>
        <dbReference type="SAM" id="MobiDB-lite"/>
    </source>
</evidence>